<dbReference type="InterPro" id="IPR017946">
    <property type="entry name" value="PLC-like_Pdiesterase_TIM-brl"/>
</dbReference>
<feature type="domain" description="GP-PDE" evidence="2">
    <location>
        <begin position="35"/>
        <end position="304"/>
    </location>
</feature>
<dbReference type="Gene3D" id="3.20.20.190">
    <property type="entry name" value="Phosphatidylinositol (PI) phosphodiesterase"/>
    <property type="match status" value="1"/>
</dbReference>
<feature type="chain" id="PRO_5027121607" evidence="1">
    <location>
        <begin position="16"/>
        <end position="353"/>
    </location>
</feature>
<accession>A0A6J8FD18</accession>
<feature type="signal peptide" evidence="1">
    <location>
        <begin position="1"/>
        <end position="15"/>
    </location>
</feature>
<dbReference type="GO" id="GO:0008889">
    <property type="term" value="F:glycerophosphodiester phosphodiesterase activity"/>
    <property type="evidence" value="ECO:0007669"/>
    <property type="project" value="TreeGrafter"/>
</dbReference>
<dbReference type="InterPro" id="IPR030395">
    <property type="entry name" value="GP_PDE_dom"/>
</dbReference>
<dbReference type="EMBL" id="LR812644">
    <property type="protein sequence ID" value="CAC5430553.1"/>
    <property type="molecule type" value="Genomic_DNA"/>
</dbReference>
<proteinExistence type="predicted"/>
<protein>
    <submittedName>
        <fullName evidence="3">Glycerophosphoryl_diester_phosphodiesterase_famil y_putative/Pfam:PF03009</fullName>
    </submittedName>
</protein>
<gene>
    <name evidence="3" type="ORF">LDHU3_24.2770</name>
</gene>
<dbReference type="VEuPathDB" id="TriTrypDB:LDHU3_24.2770"/>
<organism evidence="3 4">
    <name type="scientific">Leishmania donovani</name>
    <dbReference type="NCBI Taxonomy" id="5661"/>
    <lineage>
        <taxon>Eukaryota</taxon>
        <taxon>Discoba</taxon>
        <taxon>Euglenozoa</taxon>
        <taxon>Kinetoplastea</taxon>
        <taxon>Metakinetoplastina</taxon>
        <taxon>Trypanosomatida</taxon>
        <taxon>Trypanosomatidae</taxon>
        <taxon>Leishmaniinae</taxon>
        <taxon>Leishmania</taxon>
    </lineage>
</organism>
<dbReference type="SUPFAM" id="SSF51695">
    <property type="entry name" value="PLC-like phosphodiesterases"/>
    <property type="match status" value="1"/>
</dbReference>
<evidence type="ECO:0000256" key="1">
    <source>
        <dbReference type="SAM" id="SignalP"/>
    </source>
</evidence>
<dbReference type="GO" id="GO:0006580">
    <property type="term" value="P:ethanolamine metabolic process"/>
    <property type="evidence" value="ECO:0007669"/>
    <property type="project" value="TreeGrafter"/>
</dbReference>
<dbReference type="VEuPathDB" id="TriTrypDB:LdCL_240028100"/>
<dbReference type="GO" id="GO:0005886">
    <property type="term" value="C:plasma membrane"/>
    <property type="evidence" value="ECO:0007669"/>
    <property type="project" value="TreeGrafter"/>
</dbReference>
<name>A0A6J8FD18_LEIDO</name>
<keyword evidence="1" id="KW-0732">Signal</keyword>
<dbReference type="GO" id="GO:0006644">
    <property type="term" value="P:phospholipid metabolic process"/>
    <property type="evidence" value="ECO:0007669"/>
    <property type="project" value="TreeGrafter"/>
</dbReference>
<dbReference type="Proteomes" id="UP000601710">
    <property type="component" value="Chromosome 24"/>
</dbReference>
<dbReference type="PANTHER" id="PTHR46320">
    <property type="entry name" value="GLYCEROPHOSPHODIESTER PHOSPHODIESTERASE 1"/>
    <property type="match status" value="1"/>
</dbReference>
<evidence type="ECO:0000259" key="2">
    <source>
        <dbReference type="PROSITE" id="PS51704"/>
    </source>
</evidence>
<dbReference type="Pfam" id="PF03009">
    <property type="entry name" value="GDPD"/>
    <property type="match status" value="1"/>
</dbReference>
<reference evidence="3" key="1">
    <citation type="submission" date="2020-06" db="EMBL/GenBank/DDBJ databases">
        <authorList>
            <person name="Camacho E."/>
            <person name="Gonzalez-de la Fuente S."/>
            <person name="Rastrojo A."/>
            <person name="Peiro-Pastor R."/>
            <person name="Solana JC."/>
            <person name="Tabera L."/>
            <person name="Gamarro F."/>
            <person name="Carrasco-Ramiro F."/>
            <person name="Requena JM."/>
            <person name="Aguado B."/>
        </authorList>
    </citation>
    <scope>NUCLEOTIDE SEQUENCE</scope>
</reference>
<dbReference type="PANTHER" id="PTHR46320:SF1">
    <property type="entry name" value="GLYCEROPHOSPHODIESTER PHOSPHODIESTERASE 1"/>
    <property type="match status" value="1"/>
</dbReference>
<dbReference type="VEuPathDB" id="TriTrypDB:LdBPK_242250.1"/>
<dbReference type="PROSITE" id="PS51704">
    <property type="entry name" value="GP_PDE"/>
    <property type="match status" value="1"/>
</dbReference>
<evidence type="ECO:0000313" key="4">
    <source>
        <dbReference type="Proteomes" id="UP000601710"/>
    </source>
</evidence>
<dbReference type="GO" id="GO:0070291">
    <property type="term" value="P:N-acylethanolamine metabolic process"/>
    <property type="evidence" value="ECO:0007669"/>
    <property type="project" value="TreeGrafter"/>
</dbReference>
<dbReference type="AlphaFoldDB" id="A0A6J8FD18"/>
<evidence type="ECO:0000313" key="3">
    <source>
        <dbReference type="EMBL" id="CAC5430553.1"/>
    </source>
</evidence>
<dbReference type="FunFam" id="3.20.20.190:FF:000067">
    <property type="entry name" value="Glycerophosphoryl diester phosphodiesterase family, putative"/>
    <property type="match status" value="1"/>
</dbReference>
<sequence length="353" mass="40128">MKLVLFLGSVGAALGWSYLRHIQLPVGPSRLLWGGVVFGHRGCRGVAGTPENTLEAFRHAAASGCGGIECDARLTKDNEVVIFHDAFVNGHLRDVPPTRRIDELTLFELRQCTFTADPTGKVRVPTLEEAILFCRDNNMRMLIEVKDLKRTYLCTDKVLELYRRYPDYMYDQTTLISFHSGALYHARKVDKRVAVCQLYAASMVRSWIALKVDTLPWVLRLCPAFWDCVLLFVYERVIPWLTGCSMVGPRHDLFTEASRRRWVTRNICMYLWGSSAPSSTRQRCGNRVCASRVTNTKKALEHRSHRQTTTYSVIGSGSWRDSRMRRVSGCALASSWLVTAKRCVTAGERRLNE</sequence>